<comment type="caution">
    <text evidence="1">The sequence shown here is derived from an EMBL/GenBank/DDBJ whole genome shotgun (WGS) entry which is preliminary data.</text>
</comment>
<evidence type="ECO:0000313" key="2">
    <source>
        <dbReference type="Proteomes" id="UP000823399"/>
    </source>
</evidence>
<dbReference type="Proteomes" id="UP000823399">
    <property type="component" value="Unassembled WGS sequence"/>
</dbReference>
<name>A0A9P7JMP9_9AGAM</name>
<dbReference type="GeneID" id="64692495"/>
<dbReference type="OrthoDB" id="2418900at2759"/>
<dbReference type="AlphaFoldDB" id="A0A9P7JMP9"/>
<reference evidence="1" key="1">
    <citation type="journal article" date="2020" name="New Phytol.">
        <title>Comparative genomics reveals dynamic genome evolution in host specialist ectomycorrhizal fungi.</title>
        <authorList>
            <person name="Lofgren L.A."/>
            <person name="Nguyen N.H."/>
            <person name="Vilgalys R."/>
            <person name="Ruytinx J."/>
            <person name="Liao H.L."/>
            <person name="Branco S."/>
            <person name="Kuo A."/>
            <person name="LaButti K."/>
            <person name="Lipzen A."/>
            <person name="Andreopoulos W."/>
            <person name="Pangilinan J."/>
            <person name="Riley R."/>
            <person name="Hundley H."/>
            <person name="Na H."/>
            <person name="Barry K."/>
            <person name="Grigoriev I.V."/>
            <person name="Stajich J.E."/>
            <person name="Kennedy P.G."/>
        </authorList>
    </citation>
    <scope>NUCLEOTIDE SEQUENCE</scope>
    <source>
        <strain evidence="1">FC423</strain>
    </source>
</reference>
<feature type="non-terminal residue" evidence="1">
    <location>
        <position position="1"/>
    </location>
</feature>
<dbReference type="RefSeq" id="XP_041285986.1">
    <property type="nucleotide sequence ID" value="XM_041430236.1"/>
</dbReference>
<evidence type="ECO:0000313" key="1">
    <source>
        <dbReference type="EMBL" id="KAG2089734.1"/>
    </source>
</evidence>
<sequence>NKVLNYVSREVSSRTQRLFHDSLRIILEPLKIAGAEGVEITGGDGCVRLVFPVLACYV</sequence>
<protein>
    <submittedName>
        <fullName evidence="1">Uncharacterized protein</fullName>
    </submittedName>
</protein>
<gene>
    <name evidence="1" type="ORF">F5147DRAFT_541224</name>
</gene>
<dbReference type="InterPro" id="IPR041078">
    <property type="entry name" value="Plavaka"/>
</dbReference>
<proteinExistence type="predicted"/>
<feature type="non-terminal residue" evidence="1">
    <location>
        <position position="58"/>
    </location>
</feature>
<accession>A0A9P7JMP9</accession>
<keyword evidence="2" id="KW-1185">Reference proteome</keyword>
<organism evidence="1 2">
    <name type="scientific">Suillus discolor</name>
    <dbReference type="NCBI Taxonomy" id="1912936"/>
    <lineage>
        <taxon>Eukaryota</taxon>
        <taxon>Fungi</taxon>
        <taxon>Dikarya</taxon>
        <taxon>Basidiomycota</taxon>
        <taxon>Agaricomycotina</taxon>
        <taxon>Agaricomycetes</taxon>
        <taxon>Agaricomycetidae</taxon>
        <taxon>Boletales</taxon>
        <taxon>Suillineae</taxon>
        <taxon>Suillaceae</taxon>
        <taxon>Suillus</taxon>
    </lineage>
</organism>
<dbReference type="Pfam" id="PF18759">
    <property type="entry name" value="Plavaka"/>
    <property type="match status" value="1"/>
</dbReference>
<dbReference type="EMBL" id="JABBWM010000109">
    <property type="protein sequence ID" value="KAG2089734.1"/>
    <property type="molecule type" value="Genomic_DNA"/>
</dbReference>